<feature type="transmembrane region" description="Helical" evidence="1">
    <location>
        <begin position="72"/>
        <end position="90"/>
    </location>
</feature>
<evidence type="ECO:0000313" key="3">
    <source>
        <dbReference type="Proteomes" id="UP000033815"/>
    </source>
</evidence>
<protein>
    <submittedName>
        <fullName evidence="2">Uncharacterized protein</fullName>
    </submittedName>
</protein>
<organism evidence="2 3">
    <name type="scientific">Candidatus Nomurabacteria bacterium GW2011_GWB1_44_12</name>
    <dbReference type="NCBI Taxonomy" id="1618748"/>
    <lineage>
        <taxon>Bacteria</taxon>
        <taxon>Candidatus Nomuraibacteriota</taxon>
    </lineage>
</organism>
<name>A0A837IAP1_9BACT</name>
<keyword evidence="1" id="KW-0472">Membrane</keyword>
<comment type="caution">
    <text evidence="2">The sequence shown here is derived from an EMBL/GenBank/DDBJ whole genome shotgun (WGS) entry which is preliminary data.</text>
</comment>
<reference evidence="2 3" key="1">
    <citation type="journal article" date="2015" name="Nature">
        <title>rRNA introns, odd ribosomes, and small enigmatic genomes across a large radiation of phyla.</title>
        <authorList>
            <person name="Brown C.T."/>
            <person name="Hug L.A."/>
            <person name="Thomas B.C."/>
            <person name="Sharon I."/>
            <person name="Castelle C.J."/>
            <person name="Singh A."/>
            <person name="Wilkins M.J."/>
            <person name="Williams K.H."/>
            <person name="Banfield J.F."/>
        </authorList>
    </citation>
    <scope>NUCLEOTIDE SEQUENCE [LARGE SCALE GENOMIC DNA]</scope>
</reference>
<proteinExistence type="predicted"/>
<evidence type="ECO:0000256" key="1">
    <source>
        <dbReference type="SAM" id="Phobius"/>
    </source>
</evidence>
<dbReference type="Proteomes" id="UP000033815">
    <property type="component" value="Unassembled WGS sequence"/>
</dbReference>
<sequence length="128" mass="14789">MNNFLTVFSVVLWVLLVVTLSFYLVLAIAVSKKTLLNSQKFVDERTDLSSSQKENFMKSLEIARRTSRLARCNVMCVAGILFFILDVVRAEINQHPIVDSNFYFSLSIGCALLAVFDYYRYRQMTVWI</sequence>
<feature type="transmembrane region" description="Helical" evidence="1">
    <location>
        <begin position="6"/>
        <end position="30"/>
    </location>
</feature>
<gene>
    <name evidence="2" type="ORF">UW25_C0001G0022</name>
</gene>
<feature type="transmembrane region" description="Helical" evidence="1">
    <location>
        <begin position="102"/>
        <end position="119"/>
    </location>
</feature>
<evidence type="ECO:0000313" key="2">
    <source>
        <dbReference type="EMBL" id="KKT37214.1"/>
    </source>
</evidence>
<dbReference type="EMBL" id="LCHP01000001">
    <property type="protein sequence ID" value="KKT37214.1"/>
    <property type="molecule type" value="Genomic_DNA"/>
</dbReference>
<keyword evidence="1" id="KW-0812">Transmembrane</keyword>
<accession>A0A837IAP1</accession>
<dbReference type="AlphaFoldDB" id="A0A837IAP1"/>
<keyword evidence="1" id="KW-1133">Transmembrane helix</keyword>